<keyword evidence="4 5" id="KW-0472">Membrane</keyword>
<evidence type="ECO:0000313" key="7">
    <source>
        <dbReference type="Proteomes" id="UP000095281"/>
    </source>
</evidence>
<feature type="domain" description="G-protein coupled receptors family 1 profile" evidence="6">
    <location>
        <begin position="65"/>
        <end position="203"/>
    </location>
</feature>
<evidence type="ECO:0000259" key="6">
    <source>
        <dbReference type="PROSITE" id="PS50262"/>
    </source>
</evidence>
<evidence type="ECO:0000256" key="4">
    <source>
        <dbReference type="ARBA" id="ARBA00023136"/>
    </source>
</evidence>
<evidence type="ECO:0000256" key="3">
    <source>
        <dbReference type="ARBA" id="ARBA00022989"/>
    </source>
</evidence>
<sequence length="342" mass="38797">MNSENTNNITGEQQQFIVDNSIPKDLLPSLSMVFAVLMAFLCVAGTVTNTLSLIIFAKASSRRRSINMLVGITIDRWLAVCYPFSIRIHCTVKRARLIVLGTFLFSLFYNLVRFWEYRIDSNGEIVGLLRDDYLFMLLYQNLATTLSQFLLPLCVLCPLNLQVARSILAARERRKNMLWTELSSVEASSREQSTAAMMLVVVLGVVYFLMNEWVGNEFFFLMNERGNFNYYRVYNFLNESVGGMILIIFYWEKGLVGYRAHLISLLRNFKFLDCLLPPPKVSSFGGAETPSCVFSGIGLRQQNSSNRQKMSSTFLTVASCNDYGGVTNQKRLRANSANPCPL</sequence>
<protein>
    <submittedName>
        <fullName evidence="8">G_PROTEIN_RECEP_F1_2 domain-containing protein</fullName>
    </submittedName>
</protein>
<accession>A0A1I8B2D1</accession>
<dbReference type="GO" id="GO:0004930">
    <property type="term" value="F:G protein-coupled receptor activity"/>
    <property type="evidence" value="ECO:0007669"/>
    <property type="project" value="InterPro"/>
</dbReference>
<feature type="transmembrane region" description="Helical" evidence="5">
    <location>
        <begin position="193"/>
        <end position="210"/>
    </location>
</feature>
<dbReference type="Pfam" id="PF00001">
    <property type="entry name" value="7tm_1"/>
    <property type="match status" value="1"/>
</dbReference>
<keyword evidence="3 5" id="KW-1133">Transmembrane helix</keyword>
<feature type="transmembrane region" description="Helical" evidence="5">
    <location>
        <begin position="149"/>
        <end position="168"/>
    </location>
</feature>
<dbReference type="PANTHER" id="PTHR47323:SF6">
    <property type="entry name" value="G-PROTEIN COUPLED RECEPTORS FAMILY 1 PROFILE DOMAIN-CONTAINING PROTEIN"/>
    <property type="match status" value="1"/>
</dbReference>
<dbReference type="Proteomes" id="UP000095281">
    <property type="component" value="Unplaced"/>
</dbReference>
<dbReference type="SUPFAM" id="SSF81321">
    <property type="entry name" value="Family A G protein-coupled receptor-like"/>
    <property type="match status" value="1"/>
</dbReference>
<dbReference type="PANTHER" id="PTHR47323">
    <property type="entry name" value="FMRFAMIDE PEPTIDE RECEPTOR FAMILY-RELATED"/>
    <property type="match status" value="1"/>
</dbReference>
<dbReference type="GO" id="GO:0016020">
    <property type="term" value="C:membrane"/>
    <property type="evidence" value="ECO:0007669"/>
    <property type="project" value="UniProtKB-SubCell"/>
</dbReference>
<evidence type="ECO:0000313" key="8">
    <source>
        <dbReference type="WBParaSite" id="MhA1_Contig123.frz3.gene29"/>
    </source>
</evidence>
<dbReference type="AlphaFoldDB" id="A0A1I8B2D1"/>
<dbReference type="WBParaSite" id="MhA1_Contig123.frz3.gene29">
    <property type="protein sequence ID" value="MhA1_Contig123.frz3.gene29"/>
    <property type="gene ID" value="MhA1_Contig123.frz3.gene29"/>
</dbReference>
<keyword evidence="7" id="KW-1185">Reference proteome</keyword>
<comment type="subcellular location">
    <subcellularLocation>
        <location evidence="1">Membrane</location>
    </subcellularLocation>
</comment>
<reference evidence="8" key="1">
    <citation type="submission" date="2016-11" db="UniProtKB">
        <authorList>
            <consortium name="WormBaseParasite"/>
        </authorList>
    </citation>
    <scope>IDENTIFICATION</scope>
</reference>
<name>A0A1I8B2D1_MELHA</name>
<dbReference type="InterPro" id="IPR053352">
    <property type="entry name" value="FMRFamide_rcpt"/>
</dbReference>
<evidence type="ECO:0000256" key="1">
    <source>
        <dbReference type="ARBA" id="ARBA00004370"/>
    </source>
</evidence>
<dbReference type="PROSITE" id="PS50262">
    <property type="entry name" value="G_PROTEIN_RECEP_F1_2"/>
    <property type="match status" value="1"/>
</dbReference>
<dbReference type="InterPro" id="IPR000276">
    <property type="entry name" value="GPCR_Rhodpsn"/>
</dbReference>
<feature type="transmembrane region" description="Helical" evidence="5">
    <location>
        <begin position="32"/>
        <end position="56"/>
    </location>
</feature>
<feature type="transmembrane region" description="Helical" evidence="5">
    <location>
        <begin position="97"/>
        <end position="115"/>
    </location>
</feature>
<proteinExistence type="predicted"/>
<evidence type="ECO:0000256" key="5">
    <source>
        <dbReference type="SAM" id="Phobius"/>
    </source>
</evidence>
<organism evidence="7 8">
    <name type="scientific">Meloidogyne hapla</name>
    <name type="common">Root-knot nematode worm</name>
    <dbReference type="NCBI Taxonomy" id="6305"/>
    <lineage>
        <taxon>Eukaryota</taxon>
        <taxon>Metazoa</taxon>
        <taxon>Ecdysozoa</taxon>
        <taxon>Nematoda</taxon>
        <taxon>Chromadorea</taxon>
        <taxon>Rhabditida</taxon>
        <taxon>Tylenchina</taxon>
        <taxon>Tylenchomorpha</taxon>
        <taxon>Tylenchoidea</taxon>
        <taxon>Meloidogynidae</taxon>
        <taxon>Meloidogyninae</taxon>
        <taxon>Meloidogyne</taxon>
    </lineage>
</organism>
<dbReference type="InterPro" id="IPR017452">
    <property type="entry name" value="GPCR_Rhodpsn_7TM"/>
</dbReference>
<keyword evidence="2 5" id="KW-0812">Transmembrane</keyword>
<evidence type="ECO:0000256" key="2">
    <source>
        <dbReference type="ARBA" id="ARBA00022692"/>
    </source>
</evidence>
<dbReference type="Gene3D" id="1.20.1070.10">
    <property type="entry name" value="Rhodopsin 7-helix transmembrane proteins"/>
    <property type="match status" value="1"/>
</dbReference>